<dbReference type="OrthoDB" id="10253869at2759"/>
<dbReference type="Gene3D" id="3.40.50.980">
    <property type="match status" value="1"/>
</dbReference>
<dbReference type="InterPro" id="IPR000873">
    <property type="entry name" value="AMP-dep_synth/lig_dom"/>
</dbReference>
<comment type="caution">
    <text evidence="2">The sequence shown here is derived from an EMBL/GenBank/DDBJ whole genome shotgun (WGS) entry which is preliminary data.</text>
</comment>
<feature type="non-terminal residue" evidence="2">
    <location>
        <position position="66"/>
    </location>
</feature>
<accession>A0A391NTJ7</accession>
<feature type="domain" description="AMP-dependent synthetase/ligase" evidence="1">
    <location>
        <begin position="20"/>
        <end position="63"/>
    </location>
</feature>
<feature type="non-terminal residue" evidence="2">
    <location>
        <position position="1"/>
    </location>
</feature>
<protein>
    <recommendedName>
        <fullName evidence="1">AMP-dependent synthetase/ligase domain-containing protein</fullName>
    </recommendedName>
</protein>
<evidence type="ECO:0000313" key="2">
    <source>
        <dbReference type="EMBL" id="GCA64581.1"/>
    </source>
</evidence>
<sequence>VAGILKTVAPESGEQVPILVTDFDTAIAGLTDTPVPEDEECTPEDDAALFYTSGTTGVPKGMCILA</sequence>
<name>A0A391NTJ7_9EUKA</name>
<dbReference type="PROSITE" id="PS00455">
    <property type="entry name" value="AMP_BINDING"/>
    <property type="match status" value="1"/>
</dbReference>
<dbReference type="SUPFAM" id="SSF56801">
    <property type="entry name" value="Acetyl-CoA synthetase-like"/>
    <property type="match status" value="1"/>
</dbReference>
<dbReference type="AlphaFoldDB" id="A0A391NTJ7"/>
<organism evidence="2 3">
    <name type="scientific">Kipferlia bialata</name>
    <dbReference type="NCBI Taxonomy" id="797122"/>
    <lineage>
        <taxon>Eukaryota</taxon>
        <taxon>Metamonada</taxon>
        <taxon>Carpediemonas-like organisms</taxon>
        <taxon>Kipferlia</taxon>
    </lineage>
</organism>
<keyword evidence="3" id="KW-1185">Reference proteome</keyword>
<dbReference type="Proteomes" id="UP000265618">
    <property type="component" value="Unassembled WGS sequence"/>
</dbReference>
<dbReference type="EMBL" id="BDIP01007745">
    <property type="protein sequence ID" value="GCA64581.1"/>
    <property type="molecule type" value="Genomic_DNA"/>
</dbReference>
<dbReference type="InterPro" id="IPR020845">
    <property type="entry name" value="AMP-binding_CS"/>
</dbReference>
<gene>
    <name evidence="2" type="ORF">KIPB_014718</name>
</gene>
<dbReference type="Pfam" id="PF00501">
    <property type="entry name" value="AMP-binding"/>
    <property type="match status" value="1"/>
</dbReference>
<evidence type="ECO:0000259" key="1">
    <source>
        <dbReference type="Pfam" id="PF00501"/>
    </source>
</evidence>
<reference evidence="2 3" key="1">
    <citation type="journal article" date="2018" name="PLoS ONE">
        <title>The draft genome of Kipferlia bialata reveals reductive genome evolution in fornicate parasites.</title>
        <authorList>
            <person name="Tanifuji G."/>
            <person name="Takabayashi S."/>
            <person name="Kume K."/>
            <person name="Takagi M."/>
            <person name="Nakayama T."/>
            <person name="Kamikawa R."/>
            <person name="Inagaki Y."/>
            <person name="Hashimoto T."/>
        </authorList>
    </citation>
    <scope>NUCLEOTIDE SEQUENCE [LARGE SCALE GENOMIC DNA]</scope>
    <source>
        <strain evidence="2">NY0173</strain>
    </source>
</reference>
<proteinExistence type="predicted"/>
<evidence type="ECO:0000313" key="3">
    <source>
        <dbReference type="Proteomes" id="UP000265618"/>
    </source>
</evidence>